<feature type="domain" description="Secretion system C-terminal sorting" evidence="1">
    <location>
        <begin position="767"/>
        <end position="837"/>
    </location>
</feature>
<proteinExistence type="predicted"/>
<evidence type="ECO:0000313" key="2">
    <source>
        <dbReference type="EMBL" id="WKN37604.1"/>
    </source>
</evidence>
<sequence>MKTRVLASSLALLFLITYPIAIIAQTYAPRFTNERKTEQWSQLTNKPMFGFANSKSHPPSIGEVSEQFSPNTTGGADCPPMRGFPYALANVNGTLFFGLDEPFYGVELWKIDPVTNDPQLVKDIVYDDISIPEAIVPFNGMAYFRASDGVNGNELWKSDGTEAGTVLVKDITPGSASSYPDELTDVNGMLYFVIYTDTGRDLWKSDGTEAGTVPVTFPSLSSFTDFSNLTAVNNTLYFITNDGVHGHELWKTDGTEIGTMLIKDINPGSNGGVSGELTPIGTILYFAATDGITGTELWKTDGTEGGTVLVKDINPGSNTSQLNDLTAVGNELYFTADDGINGRELWKSDGTEGGTVLVNSLYSGSGVGDITSLAADGTTLYFFKTIDGVYGAGLWKTDGTSEGTQFVEDIYSKGEAYDGNGLVIVNGTLYFVANSDINYLELWQSDGTAEGTMRVRDCTPTIVEDLILTAECSEDPATERAWKITNPNDFPNYYVRYEVEGTNIFRNITAPPGATYFTTQTVAGPNTVILQWYDENFVEQSTTQTSDGSSCEPTTMTFPTTNGSCEIALEDFPKDLDVVVASAPATYTDFTYHKNTYVVGIIAGMRTDGKPGAWEIHNDCTIKPMRKCYRNNSSELPNYFWSGLNYRKNWRFEVTGISPDGGTIYADAINDEGYEVTRRRCKAAGVPDIEPGTVIPVSWKLSKRPFRGRIIGATLHYECDVTVYLCGGVYVAGCNPATRTEPIAKKGTPGLEEPQSIIPGEEATLRIYPNPGQQHFMLDFTGGDQWGSHTQIYMYNLTGILVRQLEIDATQNPHYQMDVTELSSGMYMIKIIGGEIRETIRVVKE</sequence>
<dbReference type="SUPFAM" id="SSF50998">
    <property type="entry name" value="Quinoprotein alcohol dehydrogenase-like"/>
    <property type="match status" value="1"/>
</dbReference>
<organism evidence="2">
    <name type="scientific">Roseihalotalea indica</name>
    <dbReference type="NCBI Taxonomy" id="2867963"/>
    <lineage>
        <taxon>Bacteria</taxon>
        <taxon>Pseudomonadati</taxon>
        <taxon>Bacteroidota</taxon>
        <taxon>Cytophagia</taxon>
        <taxon>Cytophagales</taxon>
        <taxon>Catalimonadaceae</taxon>
        <taxon>Roseihalotalea</taxon>
    </lineage>
</organism>
<reference evidence="2" key="2">
    <citation type="journal article" date="2024" name="Antonie Van Leeuwenhoek">
        <title>Roseihalotalea indica gen. nov., sp. nov., a halophilic Bacteroidetes from mesopelagic Southwest Indian Ocean with higher carbohydrate metabolic potential.</title>
        <authorList>
            <person name="Chen B."/>
            <person name="Zhang M."/>
            <person name="Lin D."/>
            <person name="Ye J."/>
            <person name="Tang K."/>
        </authorList>
    </citation>
    <scope>NUCLEOTIDE SEQUENCE</scope>
    <source>
        <strain evidence="2">TK19036</strain>
    </source>
</reference>
<reference evidence="2" key="1">
    <citation type="journal article" date="2023" name="Comput. Struct. Biotechnol. J.">
        <title>Discovery of a novel marine Bacteroidetes with a rich repertoire of carbohydrate-active enzymes.</title>
        <authorList>
            <person name="Chen B."/>
            <person name="Liu G."/>
            <person name="Chen Q."/>
            <person name="Wang H."/>
            <person name="Liu L."/>
            <person name="Tang K."/>
        </authorList>
    </citation>
    <scope>NUCLEOTIDE SEQUENCE</scope>
    <source>
        <strain evidence="2">TK19036</strain>
    </source>
</reference>
<dbReference type="EMBL" id="CP120682">
    <property type="protein sequence ID" value="WKN37604.1"/>
    <property type="molecule type" value="Genomic_DNA"/>
</dbReference>
<evidence type="ECO:0000259" key="1">
    <source>
        <dbReference type="Pfam" id="PF18962"/>
    </source>
</evidence>
<gene>
    <name evidence="2" type="ORF">K4G66_02620</name>
</gene>
<dbReference type="InterPro" id="IPR026444">
    <property type="entry name" value="Secre_tail"/>
</dbReference>
<protein>
    <submittedName>
        <fullName evidence="2">T9SS type A sorting domain-containing protein</fullName>
    </submittedName>
</protein>
<dbReference type="Pfam" id="PF18962">
    <property type="entry name" value="Por_Secre_tail"/>
    <property type="match status" value="1"/>
</dbReference>
<name>A0AA49GTR9_9BACT</name>
<dbReference type="NCBIfam" id="TIGR04183">
    <property type="entry name" value="Por_Secre_tail"/>
    <property type="match status" value="1"/>
</dbReference>
<dbReference type="InterPro" id="IPR011047">
    <property type="entry name" value="Quinoprotein_ADH-like_sf"/>
</dbReference>
<accession>A0AA49GTR9</accession>
<dbReference type="NCBIfam" id="TIGR04534">
    <property type="entry name" value="ELWxxDGT_rpt"/>
    <property type="match status" value="3"/>
</dbReference>
<dbReference type="AlphaFoldDB" id="A0AA49GTR9"/>
<dbReference type="InterPro" id="IPR030916">
    <property type="entry name" value="ELWxxDGT_rpt"/>
</dbReference>